<evidence type="ECO:0000256" key="6">
    <source>
        <dbReference type="ARBA" id="ARBA00022989"/>
    </source>
</evidence>
<keyword evidence="6 11" id="KW-1133">Transmembrane helix</keyword>
<keyword evidence="12" id="KW-0496">Mitochondrion</keyword>
<evidence type="ECO:0000256" key="3">
    <source>
        <dbReference type="ARBA" id="ARBA00016612"/>
    </source>
</evidence>
<dbReference type="GO" id="GO:0008137">
    <property type="term" value="F:NADH dehydrogenase (ubiquinone) activity"/>
    <property type="evidence" value="ECO:0007669"/>
    <property type="project" value="UniProtKB-EC"/>
</dbReference>
<evidence type="ECO:0000256" key="10">
    <source>
        <dbReference type="ARBA" id="ARBA00049551"/>
    </source>
</evidence>
<name>Q7YHL7_9NEOP</name>
<accession>Q7YHL7</accession>
<reference evidence="12" key="1">
    <citation type="journal article" date="2001" name="Mol. Biol. Evol.">
        <title>Increased rate of gene rearrangement in the mitochondrial genomes of three orders of hemipteroid insects.</title>
        <authorList>
            <person name="Shao R."/>
            <person name="Campbell N.J."/>
            <person name="Schmidt E.R."/>
            <person name="Barker S.C."/>
        </authorList>
    </citation>
    <scope>NUCLEOTIDE SEQUENCE</scope>
</reference>
<evidence type="ECO:0000256" key="5">
    <source>
        <dbReference type="ARBA" id="ARBA00022967"/>
    </source>
</evidence>
<feature type="transmembrane region" description="Helical" evidence="11">
    <location>
        <begin position="29"/>
        <end position="50"/>
    </location>
</feature>
<dbReference type="InterPro" id="IPR039428">
    <property type="entry name" value="NUOK/Mnh_C1-like"/>
</dbReference>
<evidence type="ECO:0000256" key="11">
    <source>
        <dbReference type="SAM" id="Phobius"/>
    </source>
</evidence>
<evidence type="ECO:0000313" key="12">
    <source>
        <dbReference type="EMBL" id="AAP44721.1"/>
    </source>
</evidence>
<feature type="transmembrane region" description="Helical" evidence="11">
    <location>
        <begin position="56"/>
        <end position="81"/>
    </location>
</feature>
<dbReference type="Gene3D" id="1.10.287.3510">
    <property type="match status" value="1"/>
</dbReference>
<evidence type="ECO:0000256" key="2">
    <source>
        <dbReference type="ARBA" id="ARBA00010519"/>
    </source>
</evidence>
<sequence length="97" mass="11457">MMNFVFYFNSFCMLFIMLSYVLNRKYILMMLISLEFMSLILFLLIYFSLFNLNLEGYFLMIFLTFCVCEGVIGLSLLVGMIRSHGNDLIYSLSFLKC</sequence>
<evidence type="ECO:0000256" key="7">
    <source>
        <dbReference type="ARBA" id="ARBA00023027"/>
    </source>
</evidence>
<keyword evidence="5" id="KW-1278">Translocase</keyword>
<keyword evidence="4 11" id="KW-0812">Transmembrane</keyword>
<gene>
    <name evidence="12" type="primary">nad4L</name>
</gene>
<evidence type="ECO:0000256" key="9">
    <source>
        <dbReference type="ARBA" id="ARBA00031586"/>
    </source>
</evidence>
<feature type="transmembrane region" description="Helical" evidence="11">
    <location>
        <begin position="6"/>
        <end position="22"/>
    </location>
</feature>
<comment type="catalytic activity">
    <reaction evidence="10">
        <text>a ubiquinone + NADH + 5 H(+)(in) = a ubiquinol + NAD(+) + 4 H(+)(out)</text>
        <dbReference type="Rhea" id="RHEA:29091"/>
        <dbReference type="Rhea" id="RHEA-COMP:9565"/>
        <dbReference type="Rhea" id="RHEA-COMP:9566"/>
        <dbReference type="ChEBI" id="CHEBI:15378"/>
        <dbReference type="ChEBI" id="CHEBI:16389"/>
        <dbReference type="ChEBI" id="CHEBI:17976"/>
        <dbReference type="ChEBI" id="CHEBI:57540"/>
        <dbReference type="ChEBI" id="CHEBI:57945"/>
        <dbReference type="EC" id="7.1.1.2"/>
    </reaction>
</comment>
<evidence type="ECO:0000256" key="8">
    <source>
        <dbReference type="ARBA" id="ARBA00023136"/>
    </source>
</evidence>
<protein>
    <recommendedName>
        <fullName evidence="3">NADH-ubiquinone oxidoreductase chain 4L</fullName>
    </recommendedName>
    <alternativeName>
        <fullName evidence="9">NADH dehydrogenase subunit 4L</fullName>
    </alternativeName>
</protein>
<dbReference type="AlphaFoldDB" id="Q7YHL7"/>
<proteinExistence type="inferred from homology"/>
<reference evidence="12" key="2">
    <citation type="journal article" date="2003" name="Mol. Biol. Evol.">
        <title>Rates of gene rearrangement and nucleotide substitution are correlated in the mitochondrial genomes of insects.</title>
        <authorList>
            <person name="Shao R."/>
            <person name="Dowton M."/>
            <person name="Murrell A."/>
            <person name="Barker S.C."/>
        </authorList>
    </citation>
    <scope>NUCLEOTIDE SEQUENCE</scope>
</reference>
<keyword evidence="7" id="KW-0520">NAD</keyword>
<comment type="similarity">
    <text evidence="2">Belongs to the complex I subunit 4L family.</text>
</comment>
<evidence type="ECO:0000256" key="4">
    <source>
        <dbReference type="ARBA" id="ARBA00022692"/>
    </source>
</evidence>
<dbReference type="Pfam" id="PF00420">
    <property type="entry name" value="Oxidored_q2"/>
    <property type="match status" value="1"/>
</dbReference>
<dbReference type="GO" id="GO:0016020">
    <property type="term" value="C:membrane"/>
    <property type="evidence" value="ECO:0007669"/>
    <property type="project" value="UniProtKB-SubCell"/>
</dbReference>
<dbReference type="EMBL" id="AF335994">
    <property type="protein sequence ID" value="AAP44721.1"/>
    <property type="molecule type" value="Genomic_DNA"/>
</dbReference>
<organism evidence="12">
    <name type="scientific">Lepidopsocidae sp. RS-2001</name>
    <dbReference type="NCBI Taxonomy" id="159971"/>
    <lineage>
        <taxon>Eukaryota</taxon>
        <taxon>Metazoa</taxon>
        <taxon>Ecdysozoa</taxon>
        <taxon>Arthropoda</taxon>
        <taxon>Hexapoda</taxon>
        <taxon>Insecta</taxon>
        <taxon>Pterygota</taxon>
        <taxon>Neoptera</taxon>
        <taxon>Paraneoptera</taxon>
        <taxon>Psocodea</taxon>
        <taxon>Trogiomorpha</taxon>
        <taxon>Atropetae</taxon>
        <taxon>Lepidopsocidae</taxon>
    </lineage>
</organism>
<keyword evidence="8 11" id="KW-0472">Membrane</keyword>
<geneLocation type="mitochondrion" evidence="12"/>
<evidence type="ECO:0000256" key="1">
    <source>
        <dbReference type="ARBA" id="ARBA00004141"/>
    </source>
</evidence>
<comment type="subcellular location">
    <subcellularLocation>
        <location evidence="1">Membrane</location>
        <topology evidence="1">Multi-pass membrane protein</topology>
    </subcellularLocation>
</comment>